<sequence>MTLGELRRLLNTLPLEADAMPILIVDADTAQTFDIVTDRVEVARDTVHIPIELSE</sequence>
<dbReference type="EMBL" id="WHPN01000268">
    <property type="protein sequence ID" value="KAF4408611.1"/>
    <property type="molecule type" value="Genomic_DNA"/>
</dbReference>
<protein>
    <submittedName>
        <fullName evidence="1">Uncharacterized protein</fullName>
    </submittedName>
</protein>
<organism evidence="1 2">
    <name type="scientific">Streptomyces lycii</name>
    <dbReference type="NCBI Taxonomy" id="2654337"/>
    <lineage>
        <taxon>Bacteria</taxon>
        <taxon>Bacillati</taxon>
        <taxon>Actinomycetota</taxon>
        <taxon>Actinomycetes</taxon>
        <taxon>Kitasatosporales</taxon>
        <taxon>Streptomycetaceae</taxon>
        <taxon>Streptomyces</taxon>
    </lineage>
</organism>
<proteinExistence type="predicted"/>
<dbReference type="Proteomes" id="UP000621266">
    <property type="component" value="Unassembled WGS sequence"/>
</dbReference>
<dbReference type="RefSeq" id="WP_156206094.1">
    <property type="nucleotide sequence ID" value="NZ_WHPN01000268.1"/>
</dbReference>
<keyword evidence="2" id="KW-1185">Reference proteome</keyword>
<comment type="caution">
    <text evidence="1">The sequence shown here is derived from an EMBL/GenBank/DDBJ whole genome shotgun (WGS) entry which is preliminary data.</text>
</comment>
<evidence type="ECO:0000313" key="2">
    <source>
        <dbReference type="Proteomes" id="UP000621266"/>
    </source>
</evidence>
<reference evidence="1 2" key="1">
    <citation type="submission" date="2019-10" db="EMBL/GenBank/DDBJ databases">
        <title>Streptomyces tenebrisbrunneis sp.nov., an endogenous actinomycete isolated from of Lycium ruthenicum.</title>
        <authorList>
            <person name="Ma L."/>
        </authorList>
    </citation>
    <scope>NUCLEOTIDE SEQUENCE [LARGE SCALE GENOMIC DNA]</scope>
    <source>
        <strain evidence="1 2">TRM 66187</strain>
    </source>
</reference>
<evidence type="ECO:0000313" key="1">
    <source>
        <dbReference type="EMBL" id="KAF4408611.1"/>
    </source>
</evidence>
<accession>A0ABQ7FHZ0</accession>
<name>A0ABQ7FHZ0_9ACTN</name>
<gene>
    <name evidence="1" type="ORF">GCU69_13000</name>
</gene>